<dbReference type="OrthoDB" id="9805228at2"/>
<dbReference type="Proteomes" id="UP000321389">
    <property type="component" value="Chromosome"/>
</dbReference>
<feature type="domain" description="Activator of Hsp90 ATPase homologue 1/2-like C-terminal" evidence="2">
    <location>
        <begin position="18"/>
        <end position="146"/>
    </location>
</feature>
<dbReference type="Gene3D" id="3.30.530.20">
    <property type="match status" value="1"/>
</dbReference>
<accession>A0A5B8KY01</accession>
<evidence type="ECO:0000313" key="3">
    <source>
        <dbReference type="EMBL" id="QDZ00439.1"/>
    </source>
</evidence>
<gene>
    <name evidence="3" type="ORF">FQ775_08645</name>
</gene>
<evidence type="ECO:0000259" key="2">
    <source>
        <dbReference type="Pfam" id="PF08327"/>
    </source>
</evidence>
<dbReference type="KEGG" id="niy:FQ775_08645"/>
<keyword evidence="4" id="KW-1185">Reference proteome</keyword>
<dbReference type="AlphaFoldDB" id="A0A5B8KY01"/>
<dbReference type="SUPFAM" id="SSF55961">
    <property type="entry name" value="Bet v1-like"/>
    <property type="match status" value="1"/>
</dbReference>
<dbReference type="EMBL" id="CP042301">
    <property type="protein sequence ID" value="QDZ00439.1"/>
    <property type="molecule type" value="Genomic_DNA"/>
</dbReference>
<name>A0A5B8KY01_9HYPH</name>
<comment type="similarity">
    <text evidence="1">Belongs to the AHA1 family.</text>
</comment>
<sequence>MPQTTDDRALEISRTIPATPEAVFDAWIDPAQLVRWWGPEGVTTPHCDLDPRAGGNWTTTMRTSNGEMVVSGVYTAVERPHRLAFSWAWTQEDGSRGHETVVEVTFEAVAEGTRMRLLQQRFATTEHRDNHRMGWGSSFNDLEKLFAS</sequence>
<reference evidence="3" key="1">
    <citation type="submission" date="2020-04" db="EMBL/GenBank/DDBJ databases">
        <title>Nitratireductor sp. nov. isolated from mangrove soil.</title>
        <authorList>
            <person name="Ye Y."/>
        </authorList>
    </citation>
    <scope>NUCLEOTIDE SEQUENCE</scope>
    <source>
        <strain evidence="3">SY7</strain>
    </source>
</reference>
<dbReference type="InterPro" id="IPR023393">
    <property type="entry name" value="START-like_dom_sf"/>
</dbReference>
<dbReference type="CDD" id="cd07814">
    <property type="entry name" value="SRPBCC_CalC_Aha1-like"/>
    <property type="match status" value="1"/>
</dbReference>
<dbReference type="InterPro" id="IPR013538">
    <property type="entry name" value="ASHA1/2-like_C"/>
</dbReference>
<dbReference type="Pfam" id="PF08327">
    <property type="entry name" value="AHSA1"/>
    <property type="match status" value="1"/>
</dbReference>
<protein>
    <submittedName>
        <fullName evidence="3">SRPBCC domain-containing protein</fullName>
    </submittedName>
</protein>
<evidence type="ECO:0000256" key="1">
    <source>
        <dbReference type="ARBA" id="ARBA00006817"/>
    </source>
</evidence>
<dbReference type="RefSeq" id="WP_146299087.1">
    <property type="nucleotide sequence ID" value="NZ_CP042301.2"/>
</dbReference>
<proteinExistence type="inferred from homology"/>
<organism evidence="3 4">
    <name type="scientific">Nitratireductor mangrovi</name>
    <dbReference type="NCBI Taxonomy" id="2599600"/>
    <lineage>
        <taxon>Bacteria</taxon>
        <taxon>Pseudomonadati</taxon>
        <taxon>Pseudomonadota</taxon>
        <taxon>Alphaproteobacteria</taxon>
        <taxon>Hyphomicrobiales</taxon>
        <taxon>Phyllobacteriaceae</taxon>
        <taxon>Nitratireductor</taxon>
    </lineage>
</organism>
<evidence type="ECO:0000313" key="4">
    <source>
        <dbReference type="Proteomes" id="UP000321389"/>
    </source>
</evidence>